<evidence type="ECO:0000256" key="4">
    <source>
        <dbReference type="ARBA" id="ARBA00022630"/>
    </source>
</evidence>
<dbReference type="PROSITE" id="PS51387">
    <property type="entry name" value="FAD_PCMH"/>
    <property type="match status" value="1"/>
</dbReference>
<dbReference type="InterPro" id="IPR016164">
    <property type="entry name" value="FAD-linked_Oxase-like_C"/>
</dbReference>
<evidence type="ECO:0000256" key="7">
    <source>
        <dbReference type="ARBA" id="ARBA00023002"/>
    </source>
</evidence>
<dbReference type="EC" id="1.1.2.4" evidence="9"/>
<reference evidence="11" key="1">
    <citation type="submission" date="2018-05" db="EMBL/GenBank/DDBJ databases">
        <authorList>
            <person name="Lanie J.A."/>
            <person name="Ng W.-L."/>
            <person name="Kazmierczak K.M."/>
            <person name="Andrzejewski T.M."/>
            <person name="Davidsen T.M."/>
            <person name="Wayne K.J."/>
            <person name="Tettelin H."/>
            <person name="Glass J.I."/>
            <person name="Rusch D."/>
            <person name="Podicherti R."/>
            <person name="Tsui H.-C.T."/>
            <person name="Winkler M.E."/>
        </authorList>
    </citation>
    <scope>NUCLEOTIDE SEQUENCE</scope>
</reference>
<keyword evidence="8" id="KW-0496">Mitochondrion</keyword>
<keyword evidence="4" id="KW-0285">Flavoprotein</keyword>
<dbReference type="InterPro" id="IPR006094">
    <property type="entry name" value="Oxid_FAD_bind_N"/>
</dbReference>
<evidence type="ECO:0000256" key="5">
    <source>
        <dbReference type="ARBA" id="ARBA00022827"/>
    </source>
</evidence>
<evidence type="ECO:0000256" key="8">
    <source>
        <dbReference type="ARBA" id="ARBA00023128"/>
    </source>
</evidence>
<accession>A0A381Q7W2</accession>
<evidence type="ECO:0000256" key="1">
    <source>
        <dbReference type="ARBA" id="ARBA00001974"/>
    </source>
</evidence>
<comment type="similarity">
    <text evidence="3">Belongs to the FAD-binding oxidoreductase/transferase type 4 family.</text>
</comment>
<dbReference type="GO" id="GO:0008720">
    <property type="term" value="F:D-lactate dehydrogenase (NAD+) activity"/>
    <property type="evidence" value="ECO:0007669"/>
    <property type="project" value="TreeGrafter"/>
</dbReference>
<dbReference type="InterPro" id="IPR036318">
    <property type="entry name" value="FAD-bd_PCMH-like_sf"/>
</dbReference>
<evidence type="ECO:0000256" key="3">
    <source>
        <dbReference type="ARBA" id="ARBA00008000"/>
    </source>
</evidence>
<evidence type="ECO:0000256" key="6">
    <source>
        <dbReference type="ARBA" id="ARBA00022946"/>
    </source>
</evidence>
<evidence type="ECO:0000259" key="10">
    <source>
        <dbReference type="PROSITE" id="PS51387"/>
    </source>
</evidence>
<keyword evidence="7" id="KW-0560">Oxidoreductase</keyword>
<dbReference type="FunFam" id="3.30.465.10:FF:000016">
    <property type="entry name" value="probable D-lactate dehydrogenase, mitochondrial"/>
    <property type="match status" value="1"/>
</dbReference>
<name>A0A381Q7W2_9ZZZZ</name>
<dbReference type="EMBL" id="UINC01001212">
    <property type="protein sequence ID" value="SUZ74479.1"/>
    <property type="molecule type" value="Genomic_DNA"/>
</dbReference>
<comment type="cofactor">
    <cofactor evidence="1">
        <name>FAD</name>
        <dbReference type="ChEBI" id="CHEBI:57692"/>
    </cofactor>
</comment>
<feature type="domain" description="FAD-binding PCMH-type" evidence="10">
    <location>
        <begin position="33"/>
        <end position="210"/>
    </location>
</feature>
<dbReference type="FunFam" id="1.10.45.10:FF:000001">
    <property type="entry name" value="D-lactate dehydrogenase mitochondrial"/>
    <property type="match status" value="1"/>
</dbReference>
<dbReference type="PANTHER" id="PTHR11748">
    <property type="entry name" value="D-LACTATE DEHYDROGENASE"/>
    <property type="match status" value="1"/>
</dbReference>
<dbReference type="AlphaFoldDB" id="A0A381Q7W2"/>
<gene>
    <name evidence="11" type="ORF">METZ01_LOCUS27333</name>
</gene>
<dbReference type="InterPro" id="IPR016171">
    <property type="entry name" value="Vanillyl_alc_oxidase_C-sub2"/>
</dbReference>
<dbReference type="PANTHER" id="PTHR11748:SF111">
    <property type="entry name" value="D-LACTATE DEHYDROGENASE, MITOCHONDRIAL-RELATED"/>
    <property type="match status" value="1"/>
</dbReference>
<dbReference type="SUPFAM" id="SSF55103">
    <property type="entry name" value="FAD-linked oxidases, C-terminal domain"/>
    <property type="match status" value="1"/>
</dbReference>
<dbReference type="GO" id="GO:1903457">
    <property type="term" value="P:lactate catabolic process"/>
    <property type="evidence" value="ECO:0007669"/>
    <property type="project" value="TreeGrafter"/>
</dbReference>
<dbReference type="InterPro" id="IPR016166">
    <property type="entry name" value="FAD-bd_PCMH"/>
</dbReference>
<dbReference type="Gene3D" id="1.10.45.10">
    <property type="entry name" value="Vanillyl-alcohol Oxidase, Chain A, domain 4"/>
    <property type="match status" value="1"/>
</dbReference>
<organism evidence="11">
    <name type="scientific">marine metagenome</name>
    <dbReference type="NCBI Taxonomy" id="408172"/>
    <lineage>
        <taxon>unclassified sequences</taxon>
        <taxon>metagenomes</taxon>
        <taxon>ecological metagenomes</taxon>
    </lineage>
</organism>
<comment type="subcellular location">
    <subcellularLocation>
        <location evidence="2">Mitochondrion</location>
    </subcellularLocation>
</comment>
<proteinExistence type="inferred from homology"/>
<dbReference type="Gene3D" id="3.30.465.10">
    <property type="match status" value="1"/>
</dbReference>
<dbReference type="SUPFAM" id="SSF56176">
    <property type="entry name" value="FAD-binding/transporter-associated domain-like"/>
    <property type="match status" value="1"/>
</dbReference>
<dbReference type="GO" id="GO:0005739">
    <property type="term" value="C:mitochondrion"/>
    <property type="evidence" value="ECO:0007669"/>
    <property type="project" value="UniProtKB-SubCell"/>
</dbReference>
<protein>
    <recommendedName>
        <fullName evidence="9">D-lactate dehydrogenase (cytochrome)</fullName>
        <ecNumber evidence="9">1.1.2.4</ecNumber>
    </recommendedName>
</protein>
<evidence type="ECO:0000256" key="2">
    <source>
        <dbReference type="ARBA" id="ARBA00004173"/>
    </source>
</evidence>
<evidence type="ECO:0000256" key="9">
    <source>
        <dbReference type="ARBA" id="ARBA00038897"/>
    </source>
</evidence>
<dbReference type="Pfam" id="PF01565">
    <property type="entry name" value="FAD_binding_4"/>
    <property type="match status" value="1"/>
</dbReference>
<keyword evidence="6" id="KW-0809">Transit peptide</keyword>
<dbReference type="FunFam" id="3.30.70.2740:FF:000001">
    <property type="entry name" value="D-lactate dehydrogenase mitochondrial"/>
    <property type="match status" value="1"/>
</dbReference>
<evidence type="ECO:0000313" key="11">
    <source>
        <dbReference type="EMBL" id="SUZ74479.1"/>
    </source>
</evidence>
<dbReference type="InterPro" id="IPR004113">
    <property type="entry name" value="FAD-bd_oxidored_4_C"/>
</dbReference>
<dbReference type="GO" id="GO:0004458">
    <property type="term" value="F:D-lactate dehydrogenase (cytochrome) activity"/>
    <property type="evidence" value="ECO:0007669"/>
    <property type="project" value="UniProtKB-EC"/>
</dbReference>
<dbReference type="InterPro" id="IPR016169">
    <property type="entry name" value="FAD-bd_PCMH_sub2"/>
</dbReference>
<dbReference type="GO" id="GO:0071949">
    <property type="term" value="F:FAD binding"/>
    <property type="evidence" value="ECO:0007669"/>
    <property type="project" value="InterPro"/>
</dbReference>
<dbReference type="Gene3D" id="3.30.70.2740">
    <property type="match status" value="1"/>
</dbReference>
<sequence>MNLSELEEIFGERLSTSDSVRKHHSSDESWHIPENLPDAVIFPNNSEEVSLIIKFANDKGIPIIPFGAGTSLEGHIHAVNGGITINTMNMNKILNINKDDMDCVVQPGVTRNDLNKFLKDTGLFFPVDPGANATLGGMCATRASGTNTVRYGTIREQVMGLEVVMPNGEIIKTGTKARKSAAGYDLTHLMLGSEGTLGVITEITMKLHGRPEAVSAAVCPFSEIEEAVNTVIEAIQVGLPLSRIELLDEIQIMAINRHEKMELEEKPTLFVEIQGSALGVREQIEIFGEIAETNNVLKFDWSDQHETINKLWSARHGAYYAALALDPGKKGFTTDVCVPISRLTECILETKKDLEESEILAPLVGHVGDGNFHLIMLLDPDNNEEVAKAKKFNEKLIDRALEMGGTSTGEHGIGLGKKDCLIKEQGLSIEFMKNIKKALDPKNIMNPGKIF</sequence>
<dbReference type="Pfam" id="PF02913">
    <property type="entry name" value="FAD-oxidase_C"/>
    <property type="match status" value="1"/>
</dbReference>
<keyword evidence="5" id="KW-0274">FAD</keyword>